<dbReference type="PANTHER" id="PTHR45742">
    <property type="entry name" value="COMPLEMENT COMPONENT C6"/>
    <property type="match status" value="1"/>
</dbReference>
<keyword evidence="6" id="KW-1052">Target cell membrane</keyword>
<evidence type="ECO:0000256" key="13">
    <source>
        <dbReference type="ARBA" id="ARBA00023058"/>
    </source>
</evidence>
<comment type="caution">
    <text evidence="22">Lacks conserved residue(s) required for the propagation of feature annotation.</text>
</comment>
<keyword evidence="11" id="KW-0391">Immunity</keyword>
<sequence>MIIANNGGGGGAAQGEEVRRRVNSVGVSLALLLQTAVGKASVCFTSRAWLILVFFAPIGLCQWRINCQWGGFGDWSACDPCTKLQSRSRPMVVFAQFGGSVCGGGATETRACETTQHCPLGDTCRNRFKCASGSCISWSLVCNGDQDCEEDSMDERNCGDVSPDAVCRSAVQTPPNIQQLGVGFDAVTGQERGIVMNTQSFGGQCRPTGRSDQQQHLPAAPEHPELQICGIFTCVSVKPQPFVKVEKDFSEEVYSSKWEYAKQHIFKETVTGTTTGFTNYESHESDTRDEKKQVQILKNHIEVATFQSNAPQYIPISEAFWKALGDLPAVYDYPAYRALLERFGTHYRSEGTLGGSFSAVMQSSRRRSTSRVGFTMQFKECNKPKEFALIIPFSREKCSNDNDGNEDHTSNENNVPLLLKTEVKGGRRITALYNIDLSNPSSNWRAYSDWADSITSFPVVTKHKLRPLYELVKEVQCAGVKKQHLRRAIAQYEAEAHRCHCRPCRNNGLVVRDGAQCKCLACKPGTWGVACEQGTELEGQPGVIHGSWSCWSQWSSCSGGRRSRHRGCSNPAPSAGGLHCNGPSGETSKCEDQEELEYLKTMEPECFDFSMVPRKKCGTPPVLLNGFVLDPKDVNLVGSKLEYRCINEYHLVGTSMIDCMEDQTWSQRPGRCTASKCPSAALPAGVLASPLEGLYSIGERVTLSCPPGQQLLGEAEIICDPSLNFSPSPASVRCSEVTIVEATPPPTAQCQPGEKSSRGKCVCRFPYECGPSLDACAVLSRRAPALLSVCKLHSMRCLGKGHTLAENSACQWPARDAAAAAAACDSCGVGEVCDDQTNACRCKTASECSDSDPGVGGVCVRVGDDVSAPAATLGECEAGRRRCSGENITVVGLLPCDPGL</sequence>
<dbReference type="PANTHER" id="PTHR45742:SF2">
    <property type="entry name" value="COMPLEMENT COMPONENT C7"/>
    <property type="match status" value="1"/>
</dbReference>
<dbReference type="Pfam" id="PF01823">
    <property type="entry name" value="MACPF"/>
    <property type="match status" value="1"/>
</dbReference>
<keyword evidence="8 22" id="KW-0768">Sushi</keyword>
<dbReference type="PRINTS" id="PR00764">
    <property type="entry name" value="COMPLEMENTC9"/>
</dbReference>
<proteinExistence type="inferred from homology"/>
<comment type="similarity">
    <text evidence="3">Belongs to the complement C6/C7/C8/C9 family.</text>
</comment>
<reference evidence="25" key="1">
    <citation type="journal article" date="2023" name="Front. Mar. Sci.">
        <title>A new Merluccius polli reference genome to investigate the effects of global change in West African waters.</title>
        <authorList>
            <person name="Mateo J.L."/>
            <person name="Blanco-Fernandez C."/>
            <person name="Garcia-Vazquez E."/>
            <person name="Machado-Schiaffino G."/>
        </authorList>
    </citation>
    <scope>NUCLEOTIDE SEQUENCE</scope>
    <source>
        <strain evidence="25">C29</strain>
        <tissue evidence="25">Fin</tissue>
    </source>
</reference>
<keyword evidence="17" id="KW-1053">Target membrane</keyword>
<dbReference type="CDD" id="cd00112">
    <property type="entry name" value="LDLa"/>
    <property type="match status" value="1"/>
</dbReference>
<organism evidence="25 26">
    <name type="scientific">Merluccius polli</name>
    <name type="common">Benguela hake</name>
    <name type="synonym">Merluccius cadenati</name>
    <dbReference type="NCBI Taxonomy" id="89951"/>
    <lineage>
        <taxon>Eukaryota</taxon>
        <taxon>Metazoa</taxon>
        <taxon>Chordata</taxon>
        <taxon>Craniata</taxon>
        <taxon>Vertebrata</taxon>
        <taxon>Euteleostomi</taxon>
        <taxon>Actinopterygii</taxon>
        <taxon>Neopterygii</taxon>
        <taxon>Teleostei</taxon>
        <taxon>Neoteleostei</taxon>
        <taxon>Acanthomorphata</taxon>
        <taxon>Zeiogadaria</taxon>
        <taxon>Gadariae</taxon>
        <taxon>Gadiformes</taxon>
        <taxon>Gadoidei</taxon>
        <taxon>Merlucciidae</taxon>
        <taxon>Merluccius</taxon>
    </lineage>
</organism>
<dbReference type="SMART" id="SM00192">
    <property type="entry name" value="LDLa"/>
    <property type="match status" value="1"/>
</dbReference>
<dbReference type="InterPro" id="IPR035976">
    <property type="entry name" value="Sushi/SCR/CCP_sf"/>
</dbReference>
<feature type="disulfide bond" evidence="22">
    <location>
        <begin position="645"/>
        <end position="672"/>
    </location>
</feature>
<evidence type="ECO:0000256" key="1">
    <source>
        <dbReference type="ARBA" id="ARBA00004175"/>
    </source>
</evidence>
<dbReference type="InterPro" id="IPR020864">
    <property type="entry name" value="MACPF"/>
</dbReference>
<dbReference type="PROSITE" id="PS50068">
    <property type="entry name" value="LDLRA_2"/>
    <property type="match status" value="1"/>
</dbReference>
<evidence type="ECO:0000256" key="4">
    <source>
        <dbReference type="ARBA" id="ARBA00022525"/>
    </source>
</evidence>
<dbReference type="Pfam" id="PF18434">
    <property type="entry name" value="Kazal_3"/>
    <property type="match status" value="1"/>
</dbReference>
<evidence type="ECO:0000256" key="5">
    <source>
        <dbReference type="ARBA" id="ARBA00022536"/>
    </source>
</evidence>
<evidence type="ECO:0000256" key="15">
    <source>
        <dbReference type="ARBA" id="ARBA00023157"/>
    </source>
</evidence>
<evidence type="ECO:0000256" key="7">
    <source>
        <dbReference type="ARBA" id="ARBA00022588"/>
    </source>
</evidence>
<dbReference type="PROSITE" id="PS50092">
    <property type="entry name" value="TSP1"/>
    <property type="match status" value="2"/>
</dbReference>
<evidence type="ECO:0000256" key="16">
    <source>
        <dbReference type="ARBA" id="ARBA00023180"/>
    </source>
</evidence>
<evidence type="ECO:0000256" key="10">
    <source>
        <dbReference type="ARBA" id="ARBA00022852"/>
    </source>
</evidence>
<evidence type="ECO:0000256" key="17">
    <source>
        <dbReference type="ARBA" id="ARBA00023298"/>
    </source>
</evidence>
<dbReference type="PROSITE" id="PS50923">
    <property type="entry name" value="SUSHI"/>
    <property type="match status" value="2"/>
</dbReference>
<gene>
    <name evidence="25" type="primary">C7_1</name>
    <name evidence="25" type="ORF">N1851_005861</name>
</gene>
<dbReference type="GO" id="GO:0044218">
    <property type="term" value="C:other organism cell membrane"/>
    <property type="evidence" value="ECO:0007669"/>
    <property type="project" value="UniProtKB-KW"/>
</dbReference>
<evidence type="ECO:0000259" key="23">
    <source>
        <dbReference type="PROSITE" id="PS50923"/>
    </source>
</evidence>
<evidence type="ECO:0000256" key="21">
    <source>
        <dbReference type="PROSITE-ProRule" id="PRU00124"/>
    </source>
</evidence>
<dbReference type="SMART" id="SM00057">
    <property type="entry name" value="FIMAC"/>
    <property type="match status" value="2"/>
</dbReference>
<feature type="disulfide bond" evidence="21">
    <location>
        <begin position="130"/>
        <end position="148"/>
    </location>
</feature>
<evidence type="ECO:0000256" key="20">
    <source>
        <dbReference type="ARBA" id="ARBA00093478"/>
    </source>
</evidence>
<dbReference type="GO" id="GO:0045087">
    <property type="term" value="P:innate immune response"/>
    <property type="evidence" value="ECO:0007669"/>
    <property type="project" value="UniProtKB-KW"/>
</dbReference>
<evidence type="ECO:0000259" key="24">
    <source>
        <dbReference type="PROSITE" id="PS51412"/>
    </source>
</evidence>
<dbReference type="PROSITE" id="PS51412">
    <property type="entry name" value="MACPF_2"/>
    <property type="match status" value="1"/>
</dbReference>
<protein>
    <recommendedName>
        <fullName evidence="18">Complement component C7</fullName>
    </recommendedName>
</protein>
<dbReference type="GO" id="GO:0005576">
    <property type="term" value="C:extracellular region"/>
    <property type="evidence" value="ECO:0007669"/>
    <property type="project" value="UniProtKB-SubCell"/>
</dbReference>
<dbReference type="Gene3D" id="2.20.100.10">
    <property type="entry name" value="Thrombospondin type-1 (TSP1) repeat"/>
    <property type="match status" value="2"/>
</dbReference>
<dbReference type="SUPFAM" id="SSF57424">
    <property type="entry name" value="LDL receptor-like module"/>
    <property type="match status" value="1"/>
</dbReference>
<dbReference type="InterPro" id="IPR002172">
    <property type="entry name" value="LDrepeatLR_classA_rpt"/>
</dbReference>
<dbReference type="Pfam" id="PF00084">
    <property type="entry name" value="Sushi"/>
    <property type="match status" value="2"/>
</dbReference>
<evidence type="ECO:0000313" key="26">
    <source>
        <dbReference type="Proteomes" id="UP001174136"/>
    </source>
</evidence>
<evidence type="ECO:0000313" key="25">
    <source>
        <dbReference type="EMBL" id="KAK0152615.1"/>
    </source>
</evidence>
<keyword evidence="5" id="KW-0245">EGF-like domain</keyword>
<comment type="subunit">
    <text evidence="20">Monomer or dimer; as a C5b-7 complex it can also form multimeric rosettes. Component of the membrane attack complex (MAC), composed of complement C5b, C6, C7, C8A, C8B, C8G and multiple copies of the pore-forming subunit C9.</text>
</comment>
<keyword evidence="15 22" id="KW-1015">Disulfide bond</keyword>
<dbReference type="InterPro" id="IPR040729">
    <property type="entry name" value="Kazal_3"/>
</dbReference>
<dbReference type="InterPro" id="IPR020863">
    <property type="entry name" value="MACPF_CS"/>
</dbReference>
<dbReference type="SMART" id="SM00032">
    <property type="entry name" value="CCP"/>
    <property type="match status" value="2"/>
</dbReference>
<dbReference type="Pfam" id="PF00057">
    <property type="entry name" value="Ldl_recept_a"/>
    <property type="match status" value="1"/>
</dbReference>
<dbReference type="Gene3D" id="2.10.70.10">
    <property type="entry name" value="Complement Module, domain 1"/>
    <property type="match status" value="2"/>
</dbReference>
<keyword evidence="14" id="KW-0472">Membrane</keyword>
<dbReference type="CDD" id="cd00033">
    <property type="entry name" value="CCP"/>
    <property type="match status" value="2"/>
</dbReference>
<evidence type="ECO:0000256" key="3">
    <source>
        <dbReference type="ARBA" id="ARBA00009214"/>
    </source>
</evidence>
<dbReference type="InterPro" id="IPR000436">
    <property type="entry name" value="Sushi_SCR_CCP_dom"/>
</dbReference>
<evidence type="ECO:0000256" key="18">
    <source>
        <dbReference type="ARBA" id="ARBA00073222"/>
    </source>
</evidence>
<evidence type="ECO:0000256" key="14">
    <source>
        <dbReference type="ARBA" id="ARBA00023136"/>
    </source>
</evidence>
<keyword evidence="13" id="KW-0473">Membrane attack complex</keyword>
<dbReference type="PROSITE" id="PS00279">
    <property type="entry name" value="MACPF_1"/>
    <property type="match status" value="1"/>
</dbReference>
<comment type="caution">
    <text evidence="25">The sequence shown here is derived from an EMBL/GenBank/DDBJ whole genome shotgun (WGS) entry which is preliminary data.</text>
</comment>
<evidence type="ECO:0000256" key="19">
    <source>
        <dbReference type="ARBA" id="ARBA00093281"/>
    </source>
</evidence>
<evidence type="ECO:0000256" key="2">
    <source>
        <dbReference type="ARBA" id="ARBA00004613"/>
    </source>
</evidence>
<keyword evidence="26" id="KW-1185">Reference proteome</keyword>
<dbReference type="SUPFAM" id="SSF82895">
    <property type="entry name" value="TSP-1 type 1 repeat"/>
    <property type="match status" value="2"/>
</dbReference>
<dbReference type="Proteomes" id="UP001174136">
    <property type="component" value="Unassembled WGS sequence"/>
</dbReference>
<feature type="domain" description="MACPF" evidence="24">
    <location>
        <begin position="163"/>
        <end position="500"/>
    </location>
</feature>
<dbReference type="Pfam" id="PF21330">
    <property type="entry name" value="Kazal_C7"/>
    <property type="match status" value="1"/>
</dbReference>
<keyword evidence="7" id="KW-0399">Innate immunity</keyword>
<feature type="domain" description="Sushi" evidence="23">
    <location>
        <begin position="615"/>
        <end position="674"/>
    </location>
</feature>
<dbReference type="EMBL" id="JAOPHQ010000934">
    <property type="protein sequence ID" value="KAK0152615.1"/>
    <property type="molecule type" value="Genomic_DNA"/>
</dbReference>
<dbReference type="Gene3D" id="4.10.400.10">
    <property type="entry name" value="Low-density Lipoprotein Receptor"/>
    <property type="match status" value="1"/>
</dbReference>
<dbReference type="InterPro" id="IPR048825">
    <property type="entry name" value="C7_KAZAL"/>
</dbReference>
<dbReference type="SMART" id="SM00457">
    <property type="entry name" value="MACPF"/>
    <property type="match status" value="1"/>
</dbReference>
<comment type="subcellular location">
    <subcellularLocation>
        <location evidence="2">Secreted</location>
    </subcellularLocation>
    <subcellularLocation>
        <location evidence="1">Target cell membrane</location>
    </subcellularLocation>
</comment>
<keyword evidence="4" id="KW-0964">Secreted</keyword>
<name>A0AA47P8W3_MERPO</name>
<dbReference type="InterPro" id="IPR000884">
    <property type="entry name" value="TSP1_rpt"/>
</dbReference>
<dbReference type="InterPro" id="IPR036055">
    <property type="entry name" value="LDL_receptor-like_sf"/>
</dbReference>
<dbReference type="InterPro" id="IPR003884">
    <property type="entry name" value="FacI_MAC"/>
</dbReference>
<evidence type="ECO:0000256" key="22">
    <source>
        <dbReference type="PROSITE-ProRule" id="PRU00302"/>
    </source>
</evidence>
<comment type="function">
    <text evidence="19">Component of the membrane attack complex (MAC), a multiprotein complex activated by the complement cascade, which inserts into a target cell membrane and forms a pore, leading to target cell membrane rupture and cell lysis. The MAC is initiated by proteolytic cleavage of C5 into complement C5b in response to the classical, alternative, lectin and GZMK complement pathways. The complement pathways consist in a cascade of proteins that leads to phagocytosis and breakdown of pathogens and signaling that strengthens the adaptive immune system. C7 serves as a membrane anchor. During MAC assembly, associates with C5b and C6 to form the C5b-7 complex, a key lipophilic precursor of the MAC complex, which associates with the outer leaflet and reduces the energy for membrane bending.</text>
</comment>
<accession>A0AA47P8W3</accession>
<evidence type="ECO:0000256" key="12">
    <source>
        <dbReference type="ARBA" id="ARBA00022875"/>
    </source>
</evidence>
<dbReference type="GO" id="GO:0006958">
    <property type="term" value="P:complement activation, classical pathway"/>
    <property type="evidence" value="ECO:0007669"/>
    <property type="project" value="UniProtKB-KW"/>
</dbReference>
<keyword evidence="16" id="KW-0325">Glycoprotein</keyword>
<dbReference type="Pfam" id="PF00090">
    <property type="entry name" value="TSP_1"/>
    <property type="match status" value="2"/>
</dbReference>
<dbReference type="AlphaFoldDB" id="A0AA47P8W3"/>
<feature type="domain" description="Sushi" evidence="23">
    <location>
        <begin position="675"/>
        <end position="736"/>
    </location>
</feature>
<dbReference type="PRINTS" id="PR01705">
    <property type="entry name" value="TSP1REPEAT"/>
</dbReference>
<dbReference type="InterPro" id="IPR036383">
    <property type="entry name" value="TSP1_rpt_sf"/>
</dbReference>
<evidence type="ECO:0000256" key="8">
    <source>
        <dbReference type="ARBA" id="ARBA00022659"/>
    </source>
</evidence>
<dbReference type="InterPro" id="IPR001862">
    <property type="entry name" value="MAC_perforin"/>
</dbReference>
<dbReference type="SUPFAM" id="SSF57535">
    <property type="entry name" value="Complement control module/SCR domain"/>
    <property type="match status" value="2"/>
</dbReference>
<keyword evidence="10" id="KW-0204">Cytolysis</keyword>
<keyword evidence="12" id="KW-0180">Complement pathway</keyword>
<evidence type="ECO:0000256" key="6">
    <source>
        <dbReference type="ARBA" id="ARBA00022537"/>
    </source>
</evidence>
<keyword evidence="9" id="KW-0677">Repeat</keyword>
<evidence type="ECO:0000256" key="11">
    <source>
        <dbReference type="ARBA" id="ARBA00022859"/>
    </source>
</evidence>
<dbReference type="SMART" id="SM00209">
    <property type="entry name" value="TSP1"/>
    <property type="match status" value="2"/>
</dbReference>
<evidence type="ECO:0000256" key="9">
    <source>
        <dbReference type="ARBA" id="ARBA00022737"/>
    </source>
</evidence>
<dbReference type="GO" id="GO:0031640">
    <property type="term" value="P:killing of cells of another organism"/>
    <property type="evidence" value="ECO:0007669"/>
    <property type="project" value="UniProtKB-KW"/>
</dbReference>
<dbReference type="GO" id="GO:0005579">
    <property type="term" value="C:membrane attack complex"/>
    <property type="evidence" value="ECO:0007669"/>
    <property type="project" value="UniProtKB-KW"/>
</dbReference>
<dbReference type="Gene3D" id="3.30.60.30">
    <property type="match status" value="2"/>
</dbReference>